<keyword evidence="3" id="KW-1185">Reference proteome</keyword>
<keyword evidence="1" id="KW-0472">Membrane</keyword>
<feature type="transmembrane region" description="Helical" evidence="1">
    <location>
        <begin position="74"/>
        <end position="96"/>
    </location>
</feature>
<feature type="transmembrane region" description="Helical" evidence="1">
    <location>
        <begin position="108"/>
        <end position="133"/>
    </location>
</feature>
<organism evidence="2 3">
    <name type="scientific">Merismopedia glauca CCAP 1448/3</name>
    <dbReference type="NCBI Taxonomy" id="1296344"/>
    <lineage>
        <taxon>Bacteria</taxon>
        <taxon>Bacillati</taxon>
        <taxon>Cyanobacteriota</taxon>
        <taxon>Cyanophyceae</taxon>
        <taxon>Synechococcales</taxon>
        <taxon>Merismopediaceae</taxon>
        <taxon>Merismopedia</taxon>
    </lineage>
</organism>
<name>A0A2T1BXG3_9CYAN</name>
<evidence type="ECO:0000313" key="2">
    <source>
        <dbReference type="EMBL" id="PSB00699.1"/>
    </source>
</evidence>
<dbReference type="InterPro" id="IPR009781">
    <property type="entry name" value="DUF1345"/>
</dbReference>
<accession>A0A2T1BXG3</accession>
<reference evidence="2 3" key="2">
    <citation type="submission" date="2018-03" db="EMBL/GenBank/DDBJ databases">
        <title>The ancient ancestry and fast evolution of plastids.</title>
        <authorList>
            <person name="Moore K.R."/>
            <person name="Magnabosco C."/>
            <person name="Momper L."/>
            <person name="Gold D.A."/>
            <person name="Bosak T."/>
            <person name="Fournier G.P."/>
        </authorList>
    </citation>
    <scope>NUCLEOTIDE SEQUENCE [LARGE SCALE GENOMIC DNA]</scope>
    <source>
        <strain evidence="2 3">CCAP 1448/3</strain>
    </source>
</reference>
<feature type="transmembrane region" description="Helical" evidence="1">
    <location>
        <begin position="37"/>
        <end position="54"/>
    </location>
</feature>
<dbReference type="Proteomes" id="UP000238762">
    <property type="component" value="Unassembled WGS sequence"/>
</dbReference>
<reference evidence="2 3" key="1">
    <citation type="submission" date="2018-02" db="EMBL/GenBank/DDBJ databases">
        <authorList>
            <person name="Cohen D.B."/>
            <person name="Kent A.D."/>
        </authorList>
    </citation>
    <scope>NUCLEOTIDE SEQUENCE [LARGE SCALE GENOMIC DNA]</scope>
    <source>
        <strain evidence="2 3">CCAP 1448/3</strain>
    </source>
</reference>
<dbReference type="OrthoDB" id="64737at2"/>
<feature type="transmembrane region" description="Helical" evidence="1">
    <location>
        <begin position="6"/>
        <end position="25"/>
    </location>
</feature>
<dbReference type="RefSeq" id="WP_106291473.1">
    <property type="nucleotide sequence ID" value="NZ_CAWNTC010000211.1"/>
</dbReference>
<evidence type="ECO:0000313" key="3">
    <source>
        <dbReference type="Proteomes" id="UP000238762"/>
    </source>
</evidence>
<dbReference type="Pfam" id="PF07077">
    <property type="entry name" value="DUF1345"/>
    <property type="match status" value="1"/>
</dbReference>
<keyword evidence="1" id="KW-0812">Transmembrane</keyword>
<keyword evidence="1" id="KW-1133">Transmembrane helix</keyword>
<proteinExistence type="predicted"/>
<evidence type="ECO:0000256" key="1">
    <source>
        <dbReference type="SAM" id="Phobius"/>
    </source>
</evidence>
<dbReference type="AlphaFoldDB" id="A0A2T1BXG3"/>
<protein>
    <submittedName>
        <fullName evidence="2">DUF1345 domain-containing protein</fullName>
    </submittedName>
</protein>
<comment type="caution">
    <text evidence="2">The sequence shown here is derived from an EMBL/GenBank/DDBJ whole genome shotgun (WGS) entry which is preliminary data.</text>
</comment>
<dbReference type="EMBL" id="PVWJ01000170">
    <property type="protein sequence ID" value="PSB00699.1"/>
    <property type="molecule type" value="Genomic_DNA"/>
</dbReference>
<sequence length="218" mass="24258">MLRIKGFHPRLIISIAITLVVGLILPRGLHWATRTLCIWDTASVSFLGLSWSVMAQATPESMQRAAQREDERPLVILSFIGAAACCSFLAIFFMLGSSKGTNGANFTLHLLVAIVTIIGSWLLLHTIFAIHYAHNYYQEALNNSSPKNKKALDFPSDDLPDYWDFMYFSFVVGMTSQVSDVEINSRSMRRLALLHGIVSFFFNTVILATSINLIAGLI</sequence>
<feature type="transmembrane region" description="Helical" evidence="1">
    <location>
        <begin position="191"/>
        <end position="215"/>
    </location>
</feature>
<gene>
    <name evidence="2" type="ORF">C7B64_22140</name>
</gene>